<keyword evidence="1" id="KW-0812">Transmembrane</keyword>
<dbReference type="Proteomes" id="UP000015455">
    <property type="component" value="Unassembled WGS sequence"/>
</dbReference>
<feature type="transmembrane region" description="Helical" evidence="1">
    <location>
        <begin position="44"/>
        <end position="63"/>
    </location>
</feature>
<dbReference type="AlphaFoldDB" id="T0AXG8"/>
<sequence>MRVVVILFLLLIITSLGSALLMLLRGGKRAQPSTLMARALAIRVGLSLTLFALLMAGFASGLIDGKL</sequence>
<name>T0AXG8_9RHOO</name>
<dbReference type="OrthoDB" id="8687573at2"/>
<evidence type="ECO:0000313" key="2">
    <source>
        <dbReference type="EMBL" id="EPZ15283.1"/>
    </source>
</evidence>
<dbReference type="InterPro" id="IPR021313">
    <property type="entry name" value="DUF2909"/>
</dbReference>
<keyword evidence="1" id="KW-0472">Membrane</keyword>
<proteinExistence type="predicted"/>
<evidence type="ECO:0000256" key="1">
    <source>
        <dbReference type="SAM" id="Phobius"/>
    </source>
</evidence>
<dbReference type="PATRIC" id="fig|1348657.5.peg.2261"/>
<keyword evidence="1" id="KW-1133">Transmembrane helix</keyword>
<dbReference type="RefSeq" id="WP_021249676.1">
    <property type="nucleotide sequence ID" value="NZ_ATJV01000059.1"/>
</dbReference>
<gene>
    <name evidence="2" type="ORF">M622_03915</name>
</gene>
<dbReference type="Pfam" id="PF11137">
    <property type="entry name" value="DUF2909"/>
    <property type="match status" value="1"/>
</dbReference>
<dbReference type="STRING" id="1348657.M622_03915"/>
<organism evidence="2 3">
    <name type="scientific">Thauera terpenica 58Eu</name>
    <dbReference type="NCBI Taxonomy" id="1348657"/>
    <lineage>
        <taxon>Bacteria</taxon>
        <taxon>Pseudomonadati</taxon>
        <taxon>Pseudomonadota</taxon>
        <taxon>Betaproteobacteria</taxon>
        <taxon>Rhodocyclales</taxon>
        <taxon>Zoogloeaceae</taxon>
        <taxon>Thauera</taxon>
    </lineage>
</organism>
<dbReference type="EMBL" id="ATJV01000059">
    <property type="protein sequence ID" value="EPZ15283.1"/>
    <property type="molecule type" value="Genomic_DNA"/>
</dbReference>
<keyword evidence="3" id="KW-1185">Reference proteome</keyword>
<evidence type="ECO:0000313" key="3">
    <source>
        <dbReference type="Proteomes" id="UP000015455"/>
    </source>
</evidence>
<protein>
    <submittedName>
        <fullName evidence="2">Uncharacterized protein</fullName>
    </submittedName>
</protein>
<feature type="transmembrane region" description="Helical" evidence="1">
    <location>
        <begin position="6"/>
        <end position="24"/>
    </location>
</feature>
<reference evidence="2 3" key="1">
    <citation type="submission" date="2013-06" db="EMBL/GenBank/DDBJ databases">
        <title>Draft genome sequence of Thauera terpenica.</title>
        <authorList>
            <person name="Liu B."/>
            <person name="Frostegard A.H."/>
            <person name="Shapleigh J.P."/>
        </authorList>
    </citation>
    <scope>NUCLEOTIDE SEQUENCE [LARGE SCALE GENOMIC DNA]</scope>
    <source>
        <strain evidence="2 3">58Eu</strain>
    </source>
</reference>
<accession>T0AXG8</accession>
<comment type="caution">
    <text evidence="2">The sequence shown here is derived from an EMBL/GenBank/DDBJ whole genome shotgun (WGS) entry which is preliminary data.</text>
</comment>